<dbReference type="GO" id="GO:0005737">
    <property type="term" value="C:cytoplasm"/>
    <property type="evidence" value="ECO:0007669"/>
    <property type="project" value="UniProtKB-SubCell"/>
</dbReference>
<dbReference type="Gene3D" id="3.30.930.10">
    <property type="entry name" value="Bira Bifunctional Protein, Domain 2"/>
    <property type="match status" value="1"/>
</dbReference>
<dbReference type="GO" id="GO:0009249">
    <property type="term" value="P:protein lipoylation"/>
    <property type="evidence" value="ECO:0007669"/>
    <property type="project" value="InterPro"/>
</dbReference>
<dbReference type="EMBL" id="VBAI01000011">
    <property type="protein sequence ID" value="TMJ13083.1"/>
    <property type="molecule type" value="Genomic_DNA"/>
</dbReference>
<dbReference type="Proteomes" id="UP000318661">
    <property type="component" value="Unassembled WGS sequence"/>
</dbReference>
<dbReference type="EC" id="2.3.1.181" evidence="5 6"/>
<reference evidence="13 14" key="1">
    <citation type="journal article" date="2019" name="Nat. Microbiol.">
        <title>Mediterranean grassland soil C-N compound turnover is dependent on rainfall and depth, and is mediated by genomically divergent microorganisms.</title>
        <authorList>
            <person name="Diamond S."/>
            <person name="Andeer P.F."/>
            <person name="Li Z."/>
            <person name="Crits-Christoph A."/>
            <person name="Burstein D."/>
            <person name="Anantharaman K."/>
            <person name="Lane K.R."/>
            <person name="Thomas B.C."/>
            <person name="Pan C."/>
            <person name="Northen T.R."/>
            <person name="Banfield J.F."/>
        </authorList>
    </citation>
    <scope>NUCLEOTIDE SEQUENCE [LARGE SCALE GENOMIC DNA]</scope>
    <source>
        <strain evidence="12">NP_1</strain>
        <strain evidence="11">NP_2</strain>
    </source>
</reference>
<feature type="binding site" evidence="5 8">
    <location>
        <begin position="79"/>
        <end position="86"/>
    </location>
    <ligand>
        <name>substrate</name>
    </ligand>
</feature>
<dbReference type="InterPro" id="IPR004143">
    <property type="entry name" value="BPL_LPL_catalytic"/>
</dbReference>
<comment type="similarity">
    <text evidence="5 6">Belongs to the LipB family.</text>
</comment>
<dbReference type="PROSITE" id="PS01313">
    <property type="entry name" value="LIPB"/>
    <property type="match status" value="1"/>
</dbReference>
<evidence type="ECO:0000313" key="11">
    <source>
        <dbReference type="EMBL" id="TMJ04101.1"/>
    </source>
</evidence>
<comment type="caution">
    <text evidence="11">The sequence shown here is derived from an EMBL/GenBank/DDBJ whole genome shotgun (WGS) entry which is preliminary data.</text>
</comment>
<dbReference type="UniPathway" id="UPA00538">
    <property type="reaction ID" value="UER00592"/>
</dbReference>
<feature type="active site" description="Acyl-thioester intermediate" evidence="5 7">
    <location>
        <position position="177"/>
    </location>
</feature>
<evidence type="ECO:0000256" key="7">
    <source>
        <dbReference type="PIRSR" id="PIRSR016262-1"/>
    </source>
</evidence>
<proteinExistence type="inferred from homology"/>
<comment type="pathway">
    <text evidence="1 5 6">Protein modification; protein lipoylation via endogenous pathway; protein N(6)-(lipoyl)lysine from octanoyl-[acyl-carrier-protein]: step 1/2.</text>
</comment>
<dbReference type="SUPFAM" id="SSF55681">
    <property type="entry name" value="Class II aaRS and biotin synthetases"/>
    <property type="match status" value="1"/>
</dbReference>
<evidence type="ECO:0000256" key="3">
    <source>
        <dbReference type="ARBA" id="ARBA00023315"/>
    </source>
</evidence>
<evidence type="ECO:0000256" key="6">
    <source>
        <dbReference type="PIRNR" id="PIRNR016262"/>
    </source>
</evidence>
<evidence type="ECO:0000256" key="2">
    <source>
        <dbReference type="ARBA" id="ARBA00022679"/>
    </source>
</evidence>
<comment type="function">
    <text evidence="4 5 6">Catalyzes the transfer of endogenously produced octanoic acid from octanoyl-acyl-carrier-protein onto the lipoyl domains of lipoate-dependent enzymes. Lipoyl-ACP can also act as a substrate although octanoyl-ACP is likely to be the physiological substrate.</text>
</comment>
<evidence type="ECO:0000259" key="10">
    <source>
        <dbReference type="PROSITE" id="PS51733"/>
    </source>
</evidence>
<dbReference type="InterPro" id="IPR020605">
    <property type="entry name" value="Octanoyltransferase_CS"/>
</dbReference>
<dbReference type="PANTHER" id="PTHR10993">
    <property type="entry name" value="OCTANOYLTRANSFERASE"/>
    <property type="match status" value="1"/>
</dbReference>
<feature type="binding site" evidence="5 8">
    <location>
        <begin position="146"/>
        <end position="148"/>
    </location>
    <ligand>
        <name>substrate</name>
    </ligand>
</feature>
<dbReference type="GO" id="GO:0033819">
    <property type="term" value="F:lipoyl(octanoyl) transferase activity"/>
    <property type="evidence" value="ECO:0007669"/>
    <property type="project" value="UniProtKB-EC"/>
</dbReference>
<comment type="subcellular location">
    <subcellularLocation>
        <location evidence="5">Cytoplasm</location>
    </subcellularLocation>
</comment>
<dbReference type="CDD" id="cd16444">
    <property type="entry name" value="LipB"/>
    <property type="match status" value="1"/>
</dbReference>
<keyword evidence="3 5" id="KW-0012">Acyltransferase</keyword>
<feature type="binding site" evidence="5 8">
    <location>
        <begin position="159"/>
        <end position="161"/>
    </location>
    <ligand>
        <name>substrate</name>
    </ligand>
</feature>
<dbReference type="AlphaFoldDB" id="A0A537L7V9"/>
<name>A0A537L7V9_9BACT</name>
<comment type="miscellaneous">
    <text evidence="5">In the reaction, the free carboxyl group of octanoic acid is attached via an amide linkage to the epsilon-amino group of a specific lysine residue of lipoyl domains of lipoate-dependent enzymes.</text>
</comment>
<dbReference type="PIRSF" id="PIRSF016262">
    <property type="entry name" value="LPLase"/>
    <property type="match status" value="1"/>
</dbReference>
<dbReference type="PROSITE" id="PS51733">
    <property type="entry name" value="BPL_LPL_CATALYTIC"/>
    <property type="match status" value="1"/>
</dbReference>
<dbReference type="InterPro" id="IPR045864">
    <property type="entry name" value="aa-tRNA-synth_II/BPL/LPL"/>
</dbReference>
<dbReference type="EMBL" id="VBAJ01000272">
    <property type="protein sequence ID" value="TMJ04101.1"/>
    <property type="molecule type" value="Genomic_DNA"/>
</dbReference>
<dbReference type="HAMAP" id="MF_00013">
    <property type="entry name" value="LipB"/>
    <property type="match status" value="1"/>
</dbReference>
<feature type="site" description="Lowers pKa of active site Cys" evidence="5 9">
    <location>
        <position position="143"/>
    </location>
</feature>
<evidence type="ECO:0000313" key="13">
    <source>
        <dbReference type="Proteomes" id="UP000315217"/>
    </source>
</evidence>
<sequence length="235" mass="25810">MSRKGWLLNLREGPTPYADAWALQKALIGARQREELADGLILLEHEPVFTIGRSARADHLLVPREFLTGKGFEVYDIERGGSVTYHGPGQLVGYPILDLRAYNEDVVKYVRSLEETILRTLQDFGLAAQRLRGFPGVWAGHEKIAAVGVAVKRKVTMHGFALNVGPDLAPFDYINPCGIGRPVTSMARLLGRPLPVDEVRLAYARRFAEVFDLTLGAVAREDLLRAASGYAAASA</sequence>
<comment type="catalytic activity">
    <reaction evidence="5 6">
        <text>octanoyl-[ACP] + L-lysyl-[protein] = N(6)-octanoyl-L-lysyl-[protein] + holo-[ACP] + H(+)</text>
        <dbReference type="Rhea" id="RHEA:17665"/>
        <dbReference type="Rhea" id="RHEA-COMP:9636"/>
        <dbReference type="Rhea" id="RHEA-COMP:9685"/>
        <dbReference type="Rhea" id="RHEA-COMP:9752"/>
        <dbReference type="Rhea" id="RHEA-COMP:9928"/>
        <dbReference type="ChEBI" id="CHEBI:15378"/>
        <dbReference type="ChEBI" id="CHEBI:29969"/>
        <dbReference type="ChEBI" id="CHEBI:64479"/>
        <dbReference type="ChEBI" id="CHEBI:78463"/>
        <dbReference type="ChEBI" id="CHEBI:78809"/>
        <dbReference type="EC" id="2.3.1.181"/>
    </reaction>
</comment>
<dbReference type="NCBIfam" id="TIGR00214">
    <property type="entry name" value="lipB"/>
    <property type="match status" value="1"/>
</dbReference>
<evidence type="ECO:0000313" key="12">
    <source>
        <dbReference type="EMBL" id="TMJ13083.1"/>
    </source>
</evidence>
<evidence type="ECO:0000256" key="5">
    <source>
        <dbReference type="HAMAP-Rule" id="MF_00013"/>
    </source>
</evidence>
<accession>A0A537L7V9</accession>
<dbReference type="InterPro" id="IPR000544">
    <property type="entry name" value="Octanoyltransferase"/>
</dbReference>
<keyword evidence="2 5" id="KW-0808">Transferase</keyword>
<evidence type="ECO:0000313" key="14">
    <source>
        <dbReference type="Proteomes" id="UP000318661"/>
    </source>
</evidence>
<organism evidence="11 14">
    <name type="scientific">Candidatus Segetimicrobium genomatis</name>
    <dbReference type="NCBI Taxonomy" id="2569760"/>
    <lineage>
        <taxon>Bacteria</taxon>
        <taxon>Bacillati</taxon>
        <taxon>Candidatus Sysuimicrobiota</taxon>
        <taxon>Candidatus Sysuimicrobiia</taxon>
        <taxon>Candidatus Sysuimicrobiales</taxon>
        <taxon>Candidatus Segetimicrobiaceae</taxon>
        <taxon>Candidatus Segetimicrobium</taxon>
    </lineage>
</organism>
<dbReference type="Proteomes" id="UP000315217">
    <property type="component" value="Unassembled WGS sequence"/>
</dbReference>
<protein>
    <recommendedName>
        <fullName evidence="5 6">Octanoyltransferase</fullName>
        <ecNumber evidence="5 6">2.3.1.181</ecNumber>
    </recommendedName>
    <alternativeName>
        <fullName evidence="5">Lipoate-protein ligase B</fullName>
    </alternativeName>
    <alternativeName>
        <fullName evidence="5">Lipoyl/octanoyl transferase</fullName>
    </alternativeName>
    <alternativeName>
        <fullName evidence="5">Octanoyl-[acyl-carrier-protein]-protein N-octanoyltransferase</fullName>
    </alternativeName>
</protein>
<evidence type="ECO:0000256" key="8">
    <source>
        <dbReference type="PIRSR" id="PIRSR016262-2"/>
    </source>
</evidence>
<evidence type="ECO:0000256" key="4">
    <source>
        <dbReference type="ARBA" id="ARBA00024732"/>
    </source>
</evidence>
<dbReference type="PANTHER" id="PTHR10993:SF7">
    <property type="entry name" value="LIPOYLTRANSFERASE 2, MITOCHONDRIAL-RELATED"/>
    <property type="match status" value="1"/>
</dbReference>
<dbReference type="NCBIfam" id="NF010925">
    <property type="entry name" value="PRK14345.1"/>
    <property type="match status" value="1"/>
</dbReference>
<dbReference type="Pfam" id="PF21948">
    <property type="entry name" value="LplA-B_cat"/>
    <property type="match status" value="1"/>
</dbReference>
<keyword evidence="5" id="KW-0963">Cytoplasm</keyword>
<evidence type="ECO:0000256" key="1">
    <source>
        <dbReference type="ARBA" id="ARBA00004821"/>
    </source>
</evidence>
<gene>
    <name evidence="5 11" type="primary">lipB</name>
    <name evidence="12" type="ORF">E6G98_01110</name>
    <name evidence="11" type="ORF">E6G99_10820</name>
</gene>
<evidence type="ECO:0000256" key="9">
    <source>
        <dbReference type="PIRSR" id="PIRSR016262-3"/>
    </source>
</evidence>
<feature type="domain" description="BPL/LPL catalytic" evidence="10">
    <location>
        <begin position="34"/>
        <end position="215"/>
    </location>
</feature>